<organism evidence="4 5">
    <name type="scientific">Massilia antarctica</name>
    <dbReference type="NCBI Taxonomy" id="2765360"/>
    <lineage>
        <taxon>Bacteria</taxon>
        <taxon>Pseudomonadati</taxon>
        <taxon>Pseudomonadota</taxon>
        <taxon>Betaproteobacteria</taxon>
        <taxon>Burkholderiales</taxon>
        <taxon>Oxalobacteraceae</taxon>
        <taxon>Telluria group</taxon>
        <taxon>Massilia</taxon>
    </lineage>
</organism>
<dbReference type="PROSITE" id="PS50297">
    <property type="entry name" value="ANK_REP_REGION"/>
    <property type="match status" value="2"/>
</dbReference>
<keyword evidence="1" id="KW-0677">Repeat</keyword>
<feature type="repeat" description="ANK" evidence="3">
    <location>
        <begin position="175"/>
        <end position="207"/>
    </location>
</feature>
<dbReference type="Gene3D" id="1.25.40.20">
    <property type="entry name" value="Ankyrin repeat-containing domain"/>
    <property type="match status" value="4"/>
</dbReference>
<feature type="repeat" description="ANK" evidence="3">
    <location>
        <begin position="761"/>
        <end position="793"/>
    </location>
</feature>
<dbReference type="InterPro" id="IPR036770">
    <property type="entry name" value="Ankyrin_rpt-contain_sf"/>
</dbReference>
<dbReference type="PANTHER" id="PTHR24198:SF165">
    <property type="entry name" value="ANKYRIN REPEAT-CONTAINING PROTEIN-RELATED"/>
    <property type="match status" value="1"/>
</dbReference>
<proteinExistence type="predicted"/>
<dbReference type="SMART" id="SM00248">
    <property type="entry name" value="ANK"/>
    <property type="match status" value="8"/>
</dbReference>
<evidence type="ECO:0000256" key="3">
    <source>
        <dbReference type="PROSITE-ProRule" id="PRU00023"/>
    </source>
</evidence>
<name>A0AA48WCC7_9BURK</name>
<keyword evidence="5" id="KW-1185">Reference proteome</keyword>
<dbReference type="SUPFAM" id="SSF48403">
    <property type="entry name" value="Ankyrin repeat"/>
    <property type="match status" value="2"/>
</dbReference>
<evidence type="ECO:0000313" key="5">
    <source>
        <dbReference type="Proteomes" id="UP000662888"/>
    </source>
</evidence>
<feature type="repeat" description="ANK" evidence="3">
    <location>
        <begin position="579"/>
        <end position="611"/>
    </location>
</feature>
<dbReference type="Pfam" id="PF00023">
    <property type="entry name" value="Ank"/>
    <property type="match status" value="1"/>
</dbReference>
<dbReference type="PANTHER" id="PTHR24198">
    <property type="entry name" value="ANKYRIN REPEAT AND PROTEIN KINASE DOMAIN-CONTAINING PROTEIN"/>
    <property type="match status" value="1"/>
</dbReference>
<dbReference type="RefSeq" id="WP_206088567.1">
    <property type="nucleotide sequence ID" value="NZ_CP065053.1"/>
</dbReference>
<dbReference type="InterPro" id="IPR002110">
    <property type="entry name" value="Ankyrin_rpt"/>
</dbReference>
<evidence type="ECO:0000256" key="1">
    <source>
        <dbReference type="ARBA" id="ARBA00022737"/>
    </source>
</evidence>
<evidence type="ECO:0008006" key="6">
    <source>
        <dbReference type="Google" id="ProtNLM"/>
    </source>
</evidence>
<reference evidence="4 5" key="1">
    <citation type="submission" date="2020-11" db="EMBL/GenBank/DDBJ databases">
        <authorList>
            <person name="Sun Q."/>
        </authorList>
    </citation>
    <scope>NUCLEOTIDE SEQUENCE [LARGE SCALE GENOMIC DNA]</scope>
    <source>
        <strain evidence="4 5">P8398</strain>
    </source>
</reference>
<evidence type="ECO:0000313" key="4">
    <source>
        <dbReference type="EMBL" id="QPI48959.1"/>
    </source>
</evidence>
<dbReference type="Proteomes" id="UP000662888">
    <property type="component" value="Chromosome"/>
</dbReference>
<evidence type="ECO:0000256" key="2">
    <source>
        <dbReference type="ARBA" id="ARBA00023043"/>
    </source>
</evidence>
<dbReference type="EMBL" id="CP065053">
    <property type="protein sequence ID" value="QPI48959.1"/>
    <property type="molecule type" value="Genomic_DNA"/>
</dbReference>
<protein>
    <recommendedName>
        <fullName evidence="6">Ankyrin repeat domain-containing protein</fullName>
    </recommendedName>
</protein>
<gene>
    <name evidence="4" type="ORF">IV454_26295</name>
</gene>
<accession>A0AA48WCC7</accession>
<sequence length="1056" mass="110961">MISSPDRHGNPPPQRQLKALMALPSYPVLARFLGASLIVLSGTTADAAPKPKPRKAAPAAAADCHCEPIGRTYTATPTPDVIALWAAARAGDEAAFLSVLPRITRLADYAVDNRPILQALLWSPAAQVGADDAEKTPQAIAQRLAAHRARMPAITRMIAAAIAHGASVTDATSESSRPPLHLAMVFGTPDIVRMLLAAGAPVEGRDRREGSTALEFVLKQEYFMRTTSKTPLVSRTERSVMLLHLFKAGALRPYRRQDAQAKKEGIDRPMADYVAWNSFLAVTEGAEVVRALIKTGTRPVFDLEHGNDPTALAVAAANGDAAAVAVVRTLLARAAPGKQQWNIELDAAQAAAAAGHMALARSLAARGMPFDQIGPRGFNREVLGFERPEFAKATLLHFAVRAGDAAFVRELVSMGALADGVPAPTGDEMEAGLAPPLADALLADSPAMAALLLELGADPLRGRPQILEDALEKGDVAKVELLLRHISPARRAAFAAATPRVAAAWSRSAALNTPQSRPVIKALLAQAGFDARRISAGRLGSFILEGNDVLARELIDGGAAVNCGDCTGPDDVQTPSDPGTSTPLTAAIAMRQPDLVTLLLAHGAQVNRVDGAGRLQVQVALRSGQDELLTRLLGAGARLDFGAGTGGGASAIDLAIGSGKIALVDRIAALSGTSVAAACVASPEAARALLDGSEAYLDALVARGLKFDRPCADKATLLARMYGALLDKHALPLMGEQRASMTRRLARIDATGGAAVRLGEDARSPLQEAIRRRRADLVGILLDNGAKADDAGAWQAVVSRQPAILRLLASHGAPLSAATPAGPSLADHVRCRESASFRAVAALPAASGAAACPVDAAMTAQEQARAATLAGHYYLRGVSEVGAELLLRADGSFDYALSYGATDQAAKGRWRVLADKVVLSSAPGEAGPPFKLVGATLDKAQAGIALRFRYQGKPLEELTVFIPGKDGPLRYEPRAQDGFWLLPGSGKSRVIAVHHDGIPTADWNMIDLPGAANRFDFEIDARMIEDDEGFDVMLDIDGAALRMQRKEGVPMQFERQ</sequence>
<dbReference type="PROSITE" id="PS50088">
    <property type="entry name" value="ANK_REPEAT"/>
    <property type="match status" value="3"/>
</dbReference>
<keyword evidence="2 3" id="KW-0040">ANK repeat</keyword>